<evidence type="ECO:0000313" key="3">
    <source>
        <dbReference type="Proteomes" id="UP000419138"/>
    </source>
</evidence>
<evidence type="ECO:0000259" key="1">
    <source>
        <dbReference type="PROSITE" id="PS50943"/>
    </source>
</evidence>
<name>A0A646KG82_STRJU</name>
<dbReference type="SUPFAM" id="SSF48452">
    <property type="entry name" value="TPR-like"/>
    <property type="match status" value="1"/>
</dbReference>
<dbReference type="Gene3D" id="1.25.40.10">
    <property type="entry name" value="Tetratricopeptide repeat domain"/>
    <property type="match status" value="1"/>
</dbReference>
<reference evidence="2 3" key="1">
    <citation type="submission" date="2019-05" db="EMBL/GenBank/DDBJ databases">
        <title>Comparative genomics and metabolomics analyses of clavulanic acid producing Streptomyces species provides insight into specialized metabolism and evolution of beta-lactam biosynthetic gene clusters.</title>
        <authorList>
            <person name="Moore M.A."/>
            <person name="Cruz-Morales P."/>
            <person name="Barona Gomez F."/>
            <person name="Kapil T."/>
        </authorList>
    </citation>
    <scope>NUCLEOTIDE SEQUENCE [LARGE SCALE GENOMIC DNA]</scope>
    <source>
        <strain evidence="2 3">NRRL 5741</strain>
    </source>
</reference>
<evidence type="ECO:0000313" key="2">
    <source>
        <dbReference type="EMBL" id="MQT01224.1"/>
    </source>
</evidence>
<dbReference type="GO" id="GO:0003677">
    <property type="term" value="F:DNA binding"/>
    <property type="evidence" value="ECO:0007669"/>
    <property type="project" value="InterPro"/>
</dbReference>
<proteinExistence type="predicted"/>
<dbReference type="Proteomes" id="UP000419138">
    <property type="component" value="Unassembled WGS sequence"/>
</dbReference>
<dbReference type="Pfam" id="PF13560">
    <property type="entry name" value="HTH_31"/>
    <property type="match status" value="1"/>
</dbReference>
<dbReference type="SMART" id="SM00530">
    <property type="entry name" value="HTH_XRE"/>
    <property type="match status" value="1"/>
</dbReference>
<sequence>MQEGPLMKSSFRVCGKCGHGLSQYNPDPLCAPCSRGGDIAHIPDRAWRDEQVCRALSAWDFGELLRLLRRRSGLSQMAVRSLTGLTQSFISDLERGRKHLGGGEAIIDFLNGLGLPADLRPLLLTPFGEPDRGASNGPLDPALPWNTDRMVTSLEFAVGGVMKRRGVLALSGASLTHYMLQSTIAAPEAMASMSPNGTRVTIPLITSLEATTDALRHMDASSGSGSLAATSVGHLKILVRLLKHGSYDEARGRRLAAATADAATQAGWYMFDGGNHAKAQRLFLAALRAAHSSGDSRLTAAALSFLAIHGYSVGDPRDAVTAARTARLSISDRDAPALQAMLLTRQARGHARLREESAARAALEEARVLCAQGRGEDDPDWLYWIKPGEILGQTASCLLDLGRPAEAAESFDAARHELRQEEIRTTAQFLSRAATAHMQTKNPDAGWGIAQDVLSLVDGVHSARLDDHLRSMLGEVRRFEDSPAARDLLERGESVMKGRAAA</sequence>
<dbReference type="PROSITE" id="PS50943">
    <property type="entry name" value="HTH_CROC1"/>
    <property type="match status" value="1"/>
</dbReference>
<dbReference type="InterPro" id="IPR001387">
    <property type="entry name" value="Cro/C1-type_HTH"/>
</dbReference>
<protein>
    <submittedName>
        <fullName evidence="2">Transcriptional regulator</fullName>
    </submittedName>
</protein>
<gene>
    <name evidence="2" type="ORF">FF041_13630</name>
</gene>
<comment type="caution">
    <text evidence="2">The sequence shown here is derived from an EMBL/GenBank/DDBJ whole genome shotgun (WGS) entry which is preliminary data.</text>
</comment>
<dbReference type="Gene3D" id="1.10.260.40">
    <property type="entry name" value="lambda repressor-like DNA-binding domains"/>
    <property type="match status" value="1"/>
</dbReference>
<accession>A0A646KG82</accession>
<organism evidence="2 3">
    <name type="scientific">Streptomyces jumonjinensis</name>
    <dbReference type="NCBI Taxonomy" id="1945"/>
    <lineage>
        <taxon>Bacteria</taxon>
        <taxon>Bacillati</taxon>
        <taxon>Actinomycetota</taxon>
        <taxon>Actinomycetes</taxon>
        <taxon>Kitasatosporales</taxon>
        <taxon>Streptomycetaceae</taxon>
        <taxon>Streptomyces</taxon>
    </lineage>
</organism>
<dbReference type="InterPro" id="IPR010982">
    <property type="entry name" value="Lambda_DNA-bd_dom_sf"/>
</dbReference>
<dbReference type="InterPro" id="IPR011990">
    <property type="entry name" value="TPR-like_helical_dom_sf"/>
</dbReference>
<dbReference type="SUPFAM" id="SSF47413">
    <property type="entry name" value="lambda repressor-like DNA-binding domains"/>
    <property type="match status" value="1"/>
</dbReference>
<dbReference type="EMBL" id="VCLA01000117">
    <property type="protein sequence ID" value="MQT01224.1"/>
    <property type="molecule type" value="Genomic_DNA"/>
</dbReference>
<dbReference type="AlphaFoldDB" id="A0A646KG82"/>
<feature type="domain" description="HTH cro/C1-type" evidence="1">
    <location>
        <begin position="65"/>
        <end position="119"/>
    </location>
</feature>
<keyword evidence="3" id="KW-1185">Reference proteome</keyword>